<keyword evidence="13" id="KW-0269">Exonuclease</keyword>
<dbReference type="InterPro" id="IPR036691">
    <property type="entry name" value="Endo/exonu/phosph_ase_sf"/>
</dbReference>
<keyword evidence="12" id="KW-0378">Hydrolase</keyword>
<evidence type="ECO:0000256" key="18">
    <source>
        <dbReference type="ARBA" id="ARBA00023242"/>
    </source>
</evidence>
<evidence type="ECO:0000256" key="14">
    <source>
        <dbReference type="ARBA" id="ARBA00022842"/>
    </source>
</evidence>
<evidence type="ECO:0000256" key="21">
    <source>
        <dbReference type="ARBA" id="ARBA00031469"/>
    </source>
</evidence>
<evidence type="ECO:0000256" key="8">
    <source>
        <dbReference type="ARBA" id="ARBA00022614"/>
    </source>
</evidence>
<dbReference type="GO" id="GO:0006260">
    <property type="term" value="P:DNA replication"/>
    <property type="evidence" value="ECO:0007669"/>
    <property type="project" value="EnsemblFungi"/>
</dbReference>
<comment type="catalytic activity">
    <reaction evidence="1">
        <text>Exonucleolytic cleavage of poly(A) to 5'-AMP.</text>
        <dbReference type="EC" id="3.1.13.4"/>
    </reaction>
</comment>
<name>S9VUQ0_SCHCR</name>
<evidence type="ECO:0000256" key="3">
    <source>
        <dbReference type="ARBA" id="ARBA00004123"/>
    </source>
</evidence>
<dbReference type="GO" id="GO:0046872">
    <property type="term" value="F:metal ion binding"/>
    <property type="evidence" value="ECO:0007669"/>
    <property type="project" value="UniProtKB-KW"/>
</dbReference>
<dbReference type="GO" id="GO:0007089">
    <property type="term" value="P:traversing start control point of mitotic cell cycle"/>
    <property type="evidence" value="ECO:0007669"/>
    <property type="project" value="EnsemblFungi"/>
</dbReference>
<keyword evidence="17" id="KW-0804">Transcription</keyword>
<comment type="subcellular location">
    <subcellularLocation>
        <location evidence="4">Cytoplasm</location>
    </subcellularLocation>
    <subcellularLocation>
        <location evidence="3">Nucleus</location>
    </subcellularLocation>
</comment>
<dbReference type="Pfam" id="PF03372">
    <property type="entry name" value="Exo_endo_phos"/>
    <property type="match status" value="1"/>
</dbReference>
<reference evidence="24 25" key="1">
    <citation type="journal article" date="2011" name="Science">
        <title>Comparative functional genomics of the fission yeasts.</title>
        <authorList>
            <person name="Rhind N."/>
            <person name="Chen Z."/>
            <person name="Yassour M."/>
            <person name="Thompson D.A."/>
            <person name="Haas B.J."/>
            <person name="Habib N."/>
            <person name="Wapinski I."/>
            <person name="Roy S."/>
            <person name="Lin M.F."/>
            <person name="Heiman D.I."/>
            <person name="Young S.K."/>
            <person name="Furuya K."/>
            <person name="Guo Y."/>
            <person name="Pidoux A."/>
            <person name="Chen H.M."/>
            <person name="Robbertse B."/>
            <person name="Goldberg J.M."/>
            <person name="Aoki K."/>
            <person name="Bayne E.H."/>
            <person name="Berlin A.M."/>
            <person name="Desjardins C.A."/>
            <person name="Dobbs E."/>
            <person name="Dukaj L."/>
            <person name="Fan L."/>
            <person name="FitzGerald M.G."/>
            <person name="French C."/>
            <person name="Gujja S."/>
            <person name="Hansen K."/>
            <person name="Keifenheim D."/>
            <person name="Levin J.Z."/>
            <person name="Mosher R.A."/>
            <person name="Mueller C.A."/>
            <person name="Pfiffner J."/>
            <person name="Priest M."/>
            <person name="Russ C."/>
            <person name="Smialowska A."/>
            <person name="Swoboda P."/>
            <person name="Sykes S.M."/>
            <person name="Vaughn M."/>
            <person name="Vengrova S."/>
            <person name="Yoder R."/>
            <person name="Zeng Q."/>
            <person name="Allshire R."/>
            <person name="Baulcombe D."/>
            <person name="Birren B.W."/>
            <person name="Brown W."/>
            <person name="Ekwall K."/>
            <person name="Kellis M."/>
            <person name="Leatherwood J."/>
            <person name="Levin H."/>
            <person name="Margalit H."/>
            <person name="Martienssen R."/>
            <person name="Nieduszynski C.A."/>
            <person name="Spatafora J.W."/>
            <person name="Friedman N."/>
            <person name="Dalgaard J.Z."/>
            <person name="Baumann P."/>
            <person name="Niki H."/>
            <person name="Regev A."/>
            <person name="Nusbaum C."/>
        </authorList>
    </citation>
    <scope>NUCLEOTIDE SEQUENCE [LARGE SCALE GENOMIC DNA]</scope>
    <source>
        <strain evidence="25">OY26 / ATCC MYA-4695 / CBS 11777 / NBRC 106824 / NRRL Y48691</strain>
    </source>
</reference>
<dbReference type="PROSITE" id="PS51450">
    <property type="entry name" value="LRR"/>
    <property type="match status" value="1"/>
</dbReference>
<keyword evidence="14" id="KW-0460">Magnesium</keyword>
<dbReference type="InterPro" id="IPR003591">
    <property type="entry name" value="Leu-rich_rpt_typical-subtyp"/>
</dbReference>
<dbReference type="InterPro" id="IPR032675">
    <property type="entry name" value="LRR_dom_sf"/>
</dbReference>
<dbReference type="EC" id="3.1.13.4" evidence="6"/>
<dbReference type="GeneID" id="25037677"/>
<evidence type="ECO:0000256" key="6">
    <source>
        <dbReference type="ARBA" id="ARBA00012161"/>
    </source>
</evidence>
<dbReference type="GO" id="GO:0000289">
    <property type="term" value="P:nuclear-transcribed mRNA poly(A) tail shortening"/>
    <property type="evidence" value="ECO:0007669"/>
    <property type="project" value="EnsemblFungi"/>
</dbReference>
<dbReference type="GO" id="GO:0032968">
    <property type="term" value="P:positive regulation of transcription elongation by RNA polymerase II"/>
    <property type="evidence" value="ECO:0007669"/>
    <property type="project" value="EnsemblFungi"/>
</dbReference>
<keyword evidence="25" id="KW-1185">Reference proteome</keyword>
<dbReference type="PANTHER" id="PTHR12121">
    <property type="entry name" value="CARBON CATABOLITE REPRESSOR PROTEIN 4"/>
    <property type="match status" value="1"/>
</dbReference>
<dbReference type="HOGENOM" id="CLU_016428_4_0_1"/>
<dbReference type="CDD" id="cd09097">
    <property type="entry name" value="Deadenylase_CCR4"/>
    <property type="match status" value="1"/>
</dbReference>
<evidence type="ECO:0000256" key="15">
    <source>
        <dbReference type="ARBA" id="ARBA00022884"/>
    </source>
</evidence>
<feature type="domain" description="Endonuclease/exonuclease/phosphatase" evidence="23">
    <location>
        <begin position="332"/>
        <end position="657"/>
    </location>
</feature>
<dbReference type="Proteomes" id="UP000015464">
    <property type="component" value="Unassembled WGS sequence"/>
</dbReference>
<evidence type="ECO:0000313" key="24">
    <source>
        <dbReference type="EMBL" id="EPY49889.1"/>
    </source>
</evidence>
<evidence type="ECO:0000256" key="11">
    <source>
        <dbReference type="ARBA" id="ARBA00022737"/>
    </source>
</evidence>
<evidence type="ECO:0000256" key="2">
    <source>
        <dbReference type="ARBA" id="ARBA00001946"/>
    </source>
</evidence>
<dbReference type="Gene3D" id="3.60.10.10">
    <property type="entry name" value="Endonuclease/exonuclease/phosphatase"/>
    <property type="match status" value="1"/>
</dbReference>
<dbReference type="GO" id="GO:0006368">
    <property type="term" value="P:transcription elongation by RNA polymerase II"/>
    <property type="evidence" value="ECO:0007669"/>
    <property type="project" value="EnsemblFungi"/>
</dbReference>
<dbReference type="PANTHER" id="PTHR12121:SF100">
    <property type="entry name" value="POLY(A)-SPECIFIC RIBONUCLEASE"/>
    <property type="match status" value="1"/>
</dbReference>
<dbReference type="InterPro" id="IPR050410">
    <property type="entry name" value="CCR4/nocturin_mRNA_transcr"/>
</dbReference>
<dbReference type="GO" id="GO:0003723">
    <property type="term" value="F:RNA binding"/>
    <property type="evidence" value="ECO:0007669"/>
    <property type="project" value="UniProtKB-KW"/>
</dbReference>
<dbReference type="Pfam" id="PF00560">
    <property type="entry name" value="LRR_1"/>
    <property type="match status" value="1"/>
</dbReference>
<keyword evidence="11" id="KW-0677">Repeat</keyword>
<keyword evidence="8" id="KW-0433">Leucine-rich repeat</keyword>
<dbReference type="Gene3D" id="3.80.10.10">
    <property type="entry name" value="Ribonuclease Inhibitor"/>
    <property type="match status" value="1"/>
</dbReference>
<evidence type="ECO:0000256" key="22">
    <source>
        <dbReference type="ARBA" id="ARBA00033317"/>
    </source>
</evidence>
<dbReference type="FunFam" id="3.60.10.10:FF:000037">
    <property type="entry name" value="Glucose-repressible alcohol dehydrogenase transcriptional effector"/>
    <property type="match status" value="1"/>
</dbReference>
<evidence type="ECO:0000256" key="19">
    <source>
        <dbReference type="ARBA" id="ARBA00023475"/>
    </source>
</evidence>
<dbReference type="OrthoDB" id="428734at2759"/>
<dbReference type="GO" id="GO:0016593">
    <property type="term" value="C:Cdc73/Paf1 complex"/>
    <property type="evidence" value="ECO:0007669"/>
    <property type="project" value="EnsemblFungi"/>
</dbReference>
<comment type="cofactor">
    <cofactor evidence="2">
        <name>Mg(2+)</name>
        <dbReference type="ChEBI" id="CHEBI:18420"/>
    </cofactor>
</comment>
<dbReference type="InterPro" id="IPR005135">
    <property type="entry name" value="Endo/exonuclease/phosphatase"/>
</dbReference>
<dbReference type="GO" id="GO:0000076">
    <property type="term" value="P:DNA replication checkpoint signaling"/>
    <property type="evidence" value="ECO:0007669"/>
    <property type="project" value="EnsemblFungi"/>
</dbReference>
<keyword evidence="18" id="KW-0539">Nucleus</keyword>
<evidence type="ECO:0000313" key="25">
    <source>
        <dbReference type="Proteomes" id="UP000015464"/>
    </source>
</evidence>
<evidence type="ECO:0000256" key="7">
    <source>
        <dbReference type="ARBA" id="ARBA00022490"/>
    </source>
</evidence>
<evidence type="ECO:0000256" key="13">
    <source>
        <dbReference type="ARBA" id="ARBA00022839"/>
    </source>
</evidence>
<dbReference type="GO" id="GO:0004535">
    <property type="term" value="F:poly(A)-specific ribonuclease activity"/>
    <property type="evidence" value="ECO:0007669"/>
    <property type="project" value="UniProtKB-EC"/>
</dbReference>
<dbReference type="SUPFAM" id="SSF52058">
    <property type="entry name" value="L domain-like"/>
    <property type="match status" value="1"/>
</dbReference>
<dbReference type="EMBL" id="KE546994">
    <property type="protein sequence ID" value="EPY49889.1"/>
    <property type="molecule type" value="Genomic_DNA"/>
</dbReference>
<evidence type="ECO:0000256" key="1">
    <source>
        <dbReference type="ARBA" id="ARBA00001663"/>
    </source>
</evidence>
<evidence type="ECO:0000256" key="10">
    <source>
        <dbReference type="ARBA" id="ARBA00022723"/>
    </source>
</evidence>
<dbReference type="AlphaFoldDB" id="S9VUQ0"/>
<dbReference type="OMA" id="PHYYARA"/>
<evidence type="ECO:0000256" key="12">
    <source>
        <dbReference type="ARBA" id="ARBA00022801"/>
    </source>
</evidence>
<keyword evidence="15" id="KW-0694">RNA-binding</keyword>
<keyword evidence="16" id="KW-0805">Transcription regulation</keyword>
<evidence type="ECO:0000256" key="16">
    <source>
        <dbReference type="ARBA" id="ARBA00023015"/>
    </source>
</evidence>
<dbReference type="GO" id="GO:0000932">
    <property type="term" value="C:P-body"/>
    <property type="evidence" value="ECO:0007669"/>
    <property type="project" value="EnsemblFungi"/>
</dbReference>
<sequence length="683" mass="76186">MFNPRYTQGTIYSGTHPGLLTPDQQHAAILSVHNSPALENGQISEHWKQQIALATQSRAFSSPHQRAHNAAALARTSGMGTMNYNARNNGAAYGGAAANASNALSGRMNSTTVSTTTSNNVGNNLSTSSMMVTTTTTKTEEKNGSTHRQARQDWTCLDLGGIGLRNVSTDLFKFSFLTELYINHNKLTRLPSEIGKLRNLVILDASGNNIKAIPPELGLLVELREVLLFDNMITVIPPELGTLYQLKILGVEGNPLQDVYKSQLMETGTTGLITALRDGCPVVPPPPEREWEKLTSDNDDANEKSLMVVSDAEGSSVPKLNGSNTNFKFTAMSYNILCERYATSTLYGYTPSWALAWSYRKDLIMQELAGYKADIICLQEVDVENFDTFFAPEMSIKGYKGVHFPKSRVRTMNEVERRVVDGCATFFKTSKFYMHEKSIIEFNQAPSLRRQNIKLTSNMYNRVMTKDNVSVLTLLESKETGHRLIVANCHIHWDPQFRDVKLMQVAMLMDELAQVATRFCSMPSKLPPDYLKDSRPTYSDYTKIPVLICGDFNSSPGSGVLDFLSSGKVEPHHEDFMNNDYGDYTFNGRSHPFNLKSVYSETQELPFTNFTPGFSGTIDYIWYTNANLEATGLLKGVDRNYLSSIVGFPNAHFPSDHICLLAEFKVKQEKAPLTNPKFSNDRK</sequence>
<dbReference type="SMART" id="SM00369">
    <property type="entry name" value="LRR_TYP"/>
    <property type="match status" value="3"/>
</dbReference>
<dbReference type="InterPro" id="IPR001611">
    <property type="entry name" value="Leu-rich_rpt"/>
</dbReference>
<proteinExistence type="inferred from homology"/>
<evidence type="ECO:0000256" key="5">
    <source>
        <dbReference type="ARBA" id="ARBA00010774"/>
    </source>
</evidence>
<comment type="similarity">
    <text evidence="5">Belongs to the CCR4/nocturin family.</text>
</comment>
<evidence type="ECO:0000256" key="20">
    <source>
        <dbReference type="ARBA" id="ARBA00030493"/>
    </source>
</evidence>
<dbReference type="GO" id="GO:0030015">
    <property type="term" value="C:CCR4-NOT core complex"/>
    <property type="evidence" value="ECO:0007669"/>
    <property type="project" value="EnsemblFungi"/>
</dbReference>
<accession>S9VUQ0</accession>
<keyword evidence="9" id="KW-0540">Nuclease</keyword>
<dbReference type="SUPFAM" id="SSF56219">
    <property type="entry name" value="DNase I-like"/>
    <property type="match status" value="1"/>
</dbReference>
<dbReference type="RefSeq" id="XP_013025228.1">
    <property type="nucleotide sequence ID" value="XM_013169774.1"/>
</dbReference>
<evidence type="ECO:0000256" key="17">
    <source>
        <dbReference type="ARBA" id="ARBA00023163"/>
    </source>
</evidence>
<dbReference type="STRING" id="653667.S9VUQ0"/>
<dbReference type="eggNOG" id="KOG0620">
    <property type="taxonomic scope" value="Eukaryota"/>
</dbReference>
<keyword evidence="10" id="KW-0479">Metal-binding</keyword>
<keyword evidence="7" id="KW-0963">Cytoplasm</keyword>
<organism evidence="24 25">
    <name type="scientific">Schizosaccharomyces cryophilus (strain OY26 / ATCC MYA-4695 / CBS 11777 / NBRC 106824 / NRRL Y48691)</name>
    <name type="common">Fission yeast</name>
    <dbReference type="NCBI Taxonomy" id="653667"/>
    <lineage>
        <taxon>Eukaryota</taxon>
        <taxon>Fungi</taxon>
        <taxon>Dikarya</taxon>
        <taxon>Ascomycota</taxon>
        <taxon>Taphrinomycotina</taxon>
        <taxon>Schizosaccharomycetes</taxon>
        <taxon>Schizosaccharomycetales</taxon>
        <taxon>Schizosaccharomycetaceae</taxon>
        <taxon>Schizosaccharomyces</taxon>
    </lineage>
</organism>
<gene>
    <name evidence="24" type="ORF">SPOG_03360</name>
</gene>
<evidence type="ECO:0000256" key="4">
    <source>
        <dbReference type="ARBA" id="ARBA00004496"/>
    </source>
</evidence>
<protein>
    <recommendedName>
        <fullName evidence="19">CCR4-Not complex 3'-5'-exoribonuclease subunit Ccr4</fullName>
        <ecNumber evidence="6">3.1.13.4</ecNumber>
    </recommendedName>
    <alternativeName>
        <fullName evidence="20">Carbon catabolite repressor protein 4</fullName>
    </alternativeName>
    <alternativeName>
        <fullName evidence="21">Cytoplasmic deadenylase</fullName>
    </alternativeName>
    <alternativeName>
        <fullName evidence="22">Glucose-repressible alcohol dehydrogenase transcriptional effector</fullName>
    </alternativeName>
</protein>
<evidence type="ECO:0000259" key="23">
    <source>
        <dbReference type="Pfam" id="PF03372"/>
    </source>
</evidence>
<evidence type="ECO:0000256" key="9">
    <source>
        <dbReference type="ARBA" id="ARBA00022722"/>
    </source>
</evidence>